<name>D1YZ29_METPS</name>
<feature type="short sequence motif" description="'HIGH' region" evidence="10">
    <location>
        <begin position="112"/>
        <end position="122"/>
    </location>
</feature>
<evidence type="ECO:0000256" key="1">
    <source>
        <dbReference type="ARBA" id="ARBA00004496"/>
    </source>
</evidence>
<dbReference type="InterPro" id="IPR020059">
    <property type="entry name" value="Glu/Gln-tRNA-synth_Ib_codon-bd"/>
</dbReference>
<dbReference type="InterPro" id="IPR020056">
    <property type="entry name" value="Rbsml_bL25/Gln-tRNA_synth_N"/>
</dbReference>
<reference evidence="14" key="3">
    <citation type="journal article" date="2011" name="PLoS ONE">
        <title>Genome sequence of a mesophilic hydrogenotrophic methanogen Methanocella paludicola, the first cultivated representative of the order Methanocellales.</title>
        <authorList>
            <person name="Sakai S."/>
            <person name="Takaki Y."/>
            <person name="Shimamura S."/>
            <person name="Sekine M."/>
            <person name="Tajima T."/>
            <person name="Kosugi H."/>
            <person name="Ichikawa N."/>
            <person name="Tasumi E."/>
            <person name="Hiraki A.T."/>
            <person name="Shimizu A."/>
            <person name="Kato Y."/>
            <person name="Nishiko R."/>
            <person name="Mori K."/>
            <person name="Fujita N."/>
            <person name="Imachi H."/>
            <person name="Takai K."/>
        </authorList>
    </citation>
    <scope>NUCLEOTIDE SEQUENCE [LARGE SCALE GENOMIC DNA]</scope>
    <source>
        <strain evidence="14">DSM 17711 / JCM 13418 / NBRC 101707 / SANAE</strain>
    </source>
</reference>
<dbReference type="PANTHER" id="PTHR43097">
    <property type="entry name" value="GLUTAMINE-TRNA LIGASE"/>
    <property type="match status" value="1"/>
</dbReference>
<evidence type="ECO:0000256" key="8">
    <source>
        <dbReference type="ARBA" id="ARBA00023146"/>
    </source>
</evidence>
<evidence type="ECO:0000256" key="3">
    <source>
        <dbReference type="ARBA" id="ARBA00022490"/>
    </source>
</evidence>
<evidence type="ECO:0000259" key="11">
    <source>
        <dbReference type="Pfam" id="PF00749"/>
    </source>
</evidence>
<dbReference type="Gene3D" id="3.40.50.620">
    <property type="entry name" value="HUPs"/>
    <property type="match status" value="1"/>
</dbReference>
<keyword evidence="4 10" id="KW-0436">Ligase</keyword>
<sequence length="570" mass="64948">MESQEIELITQKLALQNAYKYGKAPQAGAVMGKLLGTHPELKAQAKELMPIISKVLSDVGKMSPEDVKSKLQSIAPELIEELHVKREARKGLPELDISNVKPGQKVTLRIAPNPNGPPSLGNARGIIVNYEYARMYDGVFIMRFDDTDPSIKRPMLEAYQWYVDQAKWLGCPPDKVVIASDRIPLYYEYAEKLIDMGKAYVCFCDHDSFKALKDKGEPCPHRNASPEENMKNWKAMLNGDFEEKVVLRIKTDIRHKDPAMRDWVAFRIVREPHPRTDDKYLVWPMLDFESAMEDHFQGVTHIIRGKDLMKTADKQRYVYEYLGWEYPHVNHWGRVRLLGFGKFSTSVMKKGIEAGEYTGWDDPHLPTVAALKRRGIEPEAIKNVMVNMGVTETDIEFSMDTLYAENRKIVDPRANRYFFVKDPVPLKVNGAPQTTAKAPLHPLHHERGFREICVCDDPTILVTLEDKGQTKVGDILRLKDLFNVRVMSLEPFEAEYIGNDLAVLKQGAKIIHWAPTDGFTVRVLGPEGEFHGVAEQGIHNELNNVVQFERFAFCRIDSINGVIVAYYTHP</sequence>
<feature type="domain" description="Glutamyl/glutaminyl-tRNA synthetase class Ib catalytic" evidence="11">
    <location>
        <begin position="105"/>
        <end position="408"/>
    </location>
</feature>
<comment type="function">
    <text evidence="10">Catalyzes the attachment of glutamate to tRNA(Glu) in a two-step reaction: glutamate is first activated by ATP to form Glu-AMP and then transferred to the acceptor end of tRNA(Glu).</text>
</comment>
<dbReference type="Gene3D" id="2.40.240.10">
    <property type="entry name" value="Ribosomal Protein L25, Chain P"/>
    <property type="match status" value="1"/>
</dbReference>
<dbReference type="SUPFAM" id="SSF52374">
    <property type="entry name" value="Nucleotidylyl transferase"/>
    <property type="match status" value="1"/>
</dbReference>
<dbReference type="InterPro" id="IPR000924">
    <property type="entry name" value="Glu/Gln-tRNA-synth"/>
</dbReference>
<comment type="catalytic activity">
    <reaction evidence="9 10">
        <text>tRNA(Glu) + L-glutamate + ATP = L-glutamyl-tRNA(Glu) + AMP + diphosphate</text>
        <dbReference type="Rhea" id="RHEA:23540"/>
        <dbReference type="Rhea" id="RHEA-COMP:9663"/>
        <dbReference type="Rhea" id="RHEA-COMP:9680"/>
        <dbReference type="ChEBI" id="CHEBI:29985"/>
        <dbReference type="ChEBI" id="CHEBI:30616"/>
        <dbReference type="ChEBI" id="CHEBI:33019"/>
        <dbReference type="ChEBI" id="CHEBI:78442"/>
        <dbReference type="ChEBI" id="CHEBI:78520"/>
        <dbReference type="ChEBI" id="CHEBI:456215"/>
        <dbReference type="EC" id="6.1.1.17"/>
    </reaction>
</comment>
<evidence type="ECO:0000256" key="2">
    <source>
        <dbReference type="ARBA" id="ARBA00008927"/>
    </source>
</evidence>
<dbReference type="Pfam" id="PF03950">
    <property type="entry name" value="tRNA-synt_1c_C"/>
    <property type="match status" value="1"/>
</dbReference>
<dbReference type="FunFam" id="3.40.50.620:FF:000222">
    <property type="entry name" value="Glutamate--tRNA ligase"/>
    <property type="match status" value="1"/>
</dbReference>
<dbReference type="SUPFAM" id="SSF50715">
    <property type="entry name" value="Ribosomal protein L25-like"/>
    <property type="match status" value="1"/>
</dbReference>
<dbReference type="eggNOG" id="arCOG04302">
    <property type="taxonomic scope" value="Archaea"/>
</dbReference>
<dbReference type="AlphaFoldDB" id="D1YZ29"/>
<dbReference type="KEGG" id="mpd:MCP_1629"/>
<dbReference type="InParanoid" id="D1YZ29"/>
<gene>
    <name evidence="10 13" type="primary">gltX</name>
    <name evidence="13" type="ordered locus">MCP_1629</name>
</gene>
<dbReference type="STRING" id="304371.MCP_1629"/>
<keyword evidence="8 10" id="KW-0030">Aminoacyl-tRNA synthetase</keyword>
<evidence type="ECO:0000256" key="4">
    <source>
        <dbReference type="ARBA" id="ARBA00022598"/>
    </source>
</evidence>
<evidence type="ECO:0000259" key="12">
    <source>
        <dbReference type="Pfam" id="PF03950"/>
    </source>
</evidence>
<dbReference type="InterPro" id="IPR014729">
    <property type="entry name" value="Rossmann-like_a/b/a_fold"/>
</dbReference>
<dbReference type="FunCoup" id="D1YZ29">
    <property type="interactions" value="290"/>
</dbReference>
<evidence type="ECO:0000313" key="14">
    <source>
        <dbReference type="Proteomes" id="UP000001882"/>
    </source>
</evidence>
<feature type="domain" description="Glutamyl/glutaminyl-tRNA synthetase class Ib anti-codon binding" evidence="12">
    <location>
        <begin position="414"/>
        <end position="489"/>
    </location>
</feature>
<reference evidence="13 14" key="2">
    <citation type="journal article" date="2008" name="Int. J. Syst. Evol. Microbiol.">
        <title>Methanocella paludicola gen. nov., sp. nov., a methane-producing archaeon, the first isolate of the lineage 'Rice Cluster I', and proposal of the new archaeal order Methanocellales ord. nov.</title>
        <authorList>
            <person name="Sakai S."/>
            <person name="Imachi H."/>
            <person name="Hanada S."/>
            <person name="Ohashi A."/>
            <person name="Harada H."/>
            <person name="Kamagata Y."/>
        </authorList>
    </citation>
    <scope>NUCLEOTIDE SEQUENCE [LARGE SCALE GENOMIC DNA]</scope>
    <source>
        <strain evidence="14">DSM 17711 / JCM 13418 / NBRC 101707 / SANAE</strain>
    </source>
</reference>
<dbReference type="GO" id="GO:0004818">
    <property type="term" value="F:glutamate-tRNA ligase activity"/>
    <property type="evidence" value="ECO:0007669"/>
    <property type="project" value="UniProtKB-UniRule"/>
</dbReference>
<dbReference type="Proteomes" id="UP000001882">
    <property type="component" value="Chromosome"/>
</dbReference>
<keyword evidence="14" id="KW-1185">Reference proteome</keyword>
<accession>D1YZ29</accession>
<dbReference type="PATRIC" id="fig|304371.9.peg.1661"/>
<dbReference type="EMBL" id="AP011532">
    <property type="protein sequence ID" value="BAI61701.1"/>
    <property type="molecule type" value="Genomic_DNA"/>
</dbReference>
<dbReference type="GO" id="GO:0005524">
    <property type="term" value="F:ATP binding"/>
    <property type="evidence" value="ECO:0007669"/>
    <property type="project" value="UniProtKB-UniRule"/>
</dbReference>
<dbReference type="PANTHER" id="PTHR43097:SF5">
    <property type="entry name" value="GLUTAMATE--TRNA LIGASE"/>
    <property type="match status" value="1"/>
</dbReference>
<dbReference type="PRINTS" id="PR00987">
    <property type="entry name" value="TRNASYNTHGLU"/>
</dbReference>
<comment type="similarity">
    <text evidence="2 10">Belongs to the class-I aminoacyl-tRNA synthetase family. Glutamate--tRNA ligase type 2 subfamily.</text>
</comment>
<dbReference type="HAMAP" id="MF_02076">
    <property type="entry name" value="Glu_tRNA_synth_type2"/>
    <property type="match status" value="1"/>
</dbReference>
<protein>
    <recommendedName>
        <fullName evidence="10">Glutamate--tRNA ligase</fullName>
        <ecNumber evidence="10">6.1.1.17</ecNumber>
    </recommendedName>
    <alternativeName>
        <fullName evidence="10">Glutamyl-tRNA synthetase</fullName>
        <shortName evidence="10">GluRS</shortName>
    </alternativeName>
</protein>
<dbReference type="RefSeq" id="WP_012900380.1">
    <property type="nucleotide sequence ID" value="NC_013665.1"/>
</dbReference>
<dbReference type="OrthoDB" id="10470at2157"/>
<dbReference type="GO" id="GO:0005829">
    <property type="term" value="C:cytosol"/>
    <property type="evidence" value="ECO:0007669"/>
    <property type="project" value="TreeGrafter"/>
</dbReference>
<dbReference type="InterPro" id="IPR020058">
    <property type="entry name" value="Glu/Gln-tRNA-synth_Ib_cat-dom"/>
</dbReference>
<evidence type="ECO:0000256" key="10">
    <source>
        <dbReference type="HAMAP-Rule" id="MF_02076"/>
    </source>
</evidence>
<organism evidence="13 14">
    <name type="scientific">Methanocella paludicola (strain DSM 17711 / JCM 13418 / NBRC 101707 / SANAE)</name>
    <dbReference type="NCBI Taxonomy" id="304371"/>
    <lineage>
        <taxon>Archaea</taxon>
        <taxon>Methanobacteriati</taxon>
        <taxon>Methanobacteriota</taxon>
        <taxon>Stenosarchaea group</taxon>
        <taxon>Methanomicrobia</taxon>
        <taxon>Methanocellales</taxon>
        <taxon>Methanocellaceae</taxon>
        <taxon>Methanocella</taxon>
    </lineage>
</organism>
<dbReference type="CDD" id="cd09287">
    <property type="entry name" value="GluRS_non_core"/>
    <property type="match status" value="1"/>
</dbReference>
<dbReference type="Gene3D" id="2.40.240.100">
    <property type="match status" value="1"/>
</dbReference>
<dbReference type="GO" id="GO:0043604">
    <property type="term" value="P:amide biosynthetic process"/>
    <property type="evidence" value="ECO:0007669"/>
    <property type="project" value="TreeGrafter"/>
</dbReference>
<keyword evidence="6 10" id="KW-0067">ATP-binding</keyword>
<dbReference type="EC" id="6.1.1.17" evidence="10"/>
<dbReference type="Pfam" id="PF00749">
    <property type="entry name" value="tRNA-synt_1c"/>
    <property type="match status" value="1"/>
</dbReference>
<dbReference type="InterPro" id="IPR004526">
    <property type="entry name" value="Glu-tRNA-synth_arc/euk"/>
</dbReference>
<evidence type="ECO:0000256" key="5">
    <source>
        <dbReference type="ARBA" id="ARBA00022741"/>
    </source>
</evidence>
<dbReference type="NCBIfam" id="NF003169">
    <property type="entry name" value="PRK04156.1"/>
    <property type="match status" value="1"/>
</dbReference>
<dbReference type="GO" id="GO:0006424">
    <property type="term" value="P:glutamyl-tRNA aminoacylation"/>
    <property type="evidence" value="ECO:0007669"/>
    <property type="project" value="UniProtKB-UniRule"/>
</dbReference>
<keyword evidence="3 10" id="KW-0963">Cytoplasm</keyword>
<evidence type="ECO:0000313" key="13">
    <source>
        <dbReference type="EMBL" id="BAI61701.1"/>
    </source>
</evidence>
<reference evidence="13 14" key="1">
    <citation type="journal article" date="2007" name="Appl. Environ. Microbiol.">
        <title>Isolation of key methanogens for global methane emission from rice paddy fields: a novel isolate affiliated with the clone cluster rice cluster I.</title>
        <authorList>
            <person name="Sakai S."/>
            <person name="Imachi H."/>
            <person name="Sekiguchi Y."/>
            <person name="Ohashi A."/>
            <person name="Harada H."/>
            <person name="Kamagata Y."/>
        </authorList>
    </citation>
    <scope>NUCLEOTIDE SEQUENCE [LARGE SCALE GENOMIC DNA]</scope>
    <source>
        <strain evidence="14">DSM 17711 / JCM 13418 / NBRC 101707 / SANAE</strain>
    </source>
</reference>
<dbReference type="GeneID" id="8681550"/>
<proteinExistence type="inferred from homology"/>
<comment type="subcellular location">
    <subcellularLocation>
        <location evidence="1 10">Cytoplasm</location>
    </subcellularLocation>
</comment>
<keyword evidence="5 10" id="KW-0547">Nucleotide-binding</keyword>
<dbReference type="InterPro" id="IPR050132">
    <property type="entry name" value="Gln/Glu-tRNA_Ligase"/>
</dbReference>
<keyword evidence="7 10" id="KW-0648">Protein biosynthesis</keyword>
<dbReference type="NCBIfam" id="TIGR00463">
    <property type="entry name" value="gltX_arch"/>
    <property type="match status" value="1"/>
</dbReference>
<evidence type="ECO:0000256" key="9">
    <source>
        <dbReference type="ARBA" id="ARBA00048351"/>
    </source>
</evidence>
<evidence type="ECO:0000256" key="6">
    <source>
        <dbReference type="ARBA" id="ARBA00022840"/>
    </source>
</evidence>
<evidence type="ECO:0000256" key="7">
    <source>
        <dbReference type="ARBA" id="ARBA00022917"/>
    </source>
</evidence>
<dbReference type="InterPro" id="IPR011035">
    <property type="entry name" value="Ribosomal_bL25/Gln-tRNA_synth"/>
</dbReference>